<evidence type="ECO:0000256" key="1">
    <source>
        <dbReference type="SAM" id="MobiDB-lite"/>
    </source>
</evidence>
<organism evidence="2 3">
    <name type="scientific">Colletotrichum chrysophilum</name>
    <dbReference type="NCBI Taxonomy" id="1836956"/>
    <lineage>
        <taxon>Eukaryota</taxon>
        <taxon>Fungi</taxon>
        <taxon>Dikarya</taxon>
        <taxon>Ascomycota</taxon>
        <taxon>Pezizomycotina</taxon>
        <taxon>Sordariomycetes</taxon>
        <taxon>Hypocreomycetidae</taxon>
        <taxon>Glomerellales</taxon>
        <taxon>Glomerellaceae</taxon>
        <taxon>Colletotrichum</taxon>
        <taxon>Colletotrichum gloeosporioides species complex</taxon>
    </lineage>
</organism>
<feature type="region of interest" description="Disordered" evidence="1">
    <location>
        <begin position="1"/>
        <end position="47"/>
    </location>
</feature>
<dbReference type="Proteomes" id="UP001243330">
    <property type="component" value="Unassembled WGS sequence"/>
</dbReference>
<reference evidence="2" key="1">
    <citation type="submission" date="2023-01" db="EMBL/GenBank/DDBJ databases">
        <title>Colletotrichum chrysophilum M932 genome sequence.</title>
        <authorList>
            <person name="Baroncelli R."/>
        </authorList>
    </citation>
    <scope>NUCLEOTIDE SEQUENCE</scope>
    <source>
        <strain evidence="2">M932</strain>
    </source>
</reference>
<dbReference type="EMBL" id="JAQOWY010000016">
    <property type="protein sequence ID" value="KAK1855847.1"/>
    <property type="molecule type" value="Genomic_DNA"/>
</dbReference>
<feature type="compositionally biased region" description="Low complexity" evidence="1">
    <location>
        <begin position="69"/>
        <end position="82"/>
    </location>
</feature>
<proteinExistence type="predicted"/>
<comment type="caution">
    <text evidence="2">The sequence shown here is derived from an EMBL/GenBank/DDBJ whole genome shotgun (WGS) entry which is preliminary data.</text>
</comment>
<gene>
    <name evidence="2" type="ORF">CCHR01_01550</name>
</gene>
<feature type="compositionally biased region" description="Polar residues" evidence="1">
    <location>
        <begin position="7"/>
        <end position="30"/>
    </location>
</feature>
<feature type="compositionally biased region" description="Pro residues" evidence="1">
    <location>
        <begin position="33"/>
        <end position="45"/>
    </location>
</feature>
<dbReference type="AlphaFoldDB" id="A0AAD9AYE8"/>
<keyword evidence="3" id="KW-1185">Reference proteome</keyword>
<accession>A0AAD9AYE8</accession>
<evidence type="ECO:0000313" key="3">
    <source>
        <dbReference type="Proteomes" id="UP001243330"/>
    </source>
</evidence>
<feature type="region of interest" description="Disordered" evidence="1">
    <location>
        <begin position="69"/>
        <end position="91"/>
    </location>
</feature>
<sequence length="184" mass="19761">MPEPTRQRNLSASKQSYLRSKQLHLQSRCNSPPSSPPSPASPSAPAPQLSMFAAKTSAASAPVVTTTFASPSASTSAASKPAGRLRSSASLDAPRMTMAATPTASTSVMRGPPELELAAMIMPASADALNRLRHAVTLQHSSTAAGRTQHKWHQLPKLLVIKHSFHSFTRLLARIQKKMYAQYY</sequence>
<evidence type="ECO:0000313" key="2">
    <source>
        <dbReference type="EMBL" id="KAK1855847.1"/>
    </source>
</evidence>
<name>A0AAD9AYE8_9PEZI</name>
<protein>
    <submittedName>
        <fullName evidence="2">Uncharacterized protein</fullName>
    </submittedName>
</protein>